<name>A0A5N6JGG0_9EURO</name>
<dbReference type="AlphaFoldDB" id="A0A5N6JGG0"/>
<feature type="chain" id="PRO_5024976902" evidence="1">
    <location>
        <begin position="33"/>
        <end position="75"/>
    </location>
</feature>
<sequence length="75" mass="8310">MPGNGGCLSSCVFVWYWKAWCGLLGLPPRASCEAYLEQVWKLLDPPQCSMLQVVGSWTRPLLKAKDPRGSIADKV</sequence>
<protein>
    <submittedName>
        <fullName evidence="2">Uncharacterized protein</fullName>
    </submittedName>
</protein>
<keyword evidence="3" id="KW-1185">Reference proteome</keyword>
<evidence type="ECO:0000256" key="1">
    <source>
        <dbReference type="SAM" id="SignalP"/>
    </source>
</evidence>
<accession>A0A5N6JGG0</accession>
<evidence type="ECO:0000313" key="3">
    <source>
        <dbReference type="Proteomes" id="UP000326289"/>
    </source>
</evidence>
<gene>
    <name evidence="2" type="ORF">BDV30DRAFT_204579</name>
</gene>
<evidence type="ECO:0000313" key="2">
    <source>
        <dbReference type="EMBL" id="KAB8277952.1"/>
    </source>
</evidence>
<dbReference type="Proteomes" id="UP000326289">
    <property type="component" value="Unassembled WGS sequence"/>
</dbReference>
<dbReference type="EMBL" id="ML732770">
    <property type="protein sequence ID" value="KAB8277952.1"/>
    <property type="molecule type" value="Genomic_DNA"/>
</dbReference>
<proteinExistence type="predicted"/>
<organism evidence="2 3">
    <name type="scientific">Aspergillus minisclerotigenes</name>
    <dbReference type="NCBI Taxonomy" id="656917"/>
    <lineage>
        <taxon>Eukaryota</taxon>
        <taxon>Fungi</taxon>
        <taxon>Dikarya</taxon>
        <taxon>Ascomycota</taxon>
        <taxon>Pezizomycotina</taxon>
        <taxon>Eurotiomycetes</taxon>
        <taxon>Eurotiomycetidae</taxon>
        <taxon>Eurotiales</taxon>
        <taxon>Aspergillaceae</taxon>
        <taxon>Aspergillus</taxon>
        <taxon>Aspergillus subgen. Circumdati</taxon>
    </lineage>
</organism>
<keyword evidence="1" id="KW-0732">Signal</keyword>
<reference evidence="2 3" key="1">
    <citation type="submission" date="2019-04" db="EMBL/GenBank/DDBJ databases">
        <title>Fungal friends and foes A comparative genomics study of 23 Aspergillus species from section Flavi.</title>
        <authorList>
            <consortium name="DOE Joint Genome Institute"/>
            <person name="Kjaerbolling I."/>
            <person name="Vesth T.C."/>
            <person name="Frisvad J.C."/>
            <person name="Nybo J.L."/>
            <person name="Theobald S."/>
            <person name="Kildgaard S."/>
            <person name="Petersen T.I."/>
            <person name="Kuo A."/>
            <person name="Sato A."/>
            <person name="Lyhne E.K."/>
            <person name="Kogle M.E."/>
            <person name="Wiebenga A."/>
            <person name="Kun R.S."/>
            <person name="Lubbers R.J."/>
            <person name="Makela M.R."/>
            <person name="Barry K."/>
            <person name="Chovatia M."/>
            <person name="Clum A."/>
            <person name="Daum C."/>
            <person name="Haridas S."/>
            <person name="He G."/>
            <person name="LaButti K."/>
            <person name="Lipzen A."/>
            <person name="Mondo S."/>
            <person name="Pangilinan J."/>
            <person name="Riley R."/>
            <person name="Salamov A."/>
            <person name="Simmons B.A."/>
            <person name="Magnuson J.K."/>
            <person name="Henrissat B."/>
            <person name="Mortensen U.H."/>
            <person name="Larsen T.O."/>
            <person name="De vries R.P."/>
            <person name="Grigoriev I.V."/>
            <person name="Machida M."/>
            <person name="Baker S.E."/>
            <person name="Andersen M.R."/>
        </authorList>
    </citation>
    <scope>NUCLEOTIDE SEQUENCE [LARGE SCALE GENOMIC DNA]</scope>
    <source>
        <strain evidence="2 3">CBS 117635</strain>
    </source>
</reference>
<feature type="signal peptide" evidence="1">
    <location>
        <begin position="1"/>
        <end position="32"/>
    </location>
</feature>